<dbReference type="Proteomes" id="UP000249165">
    <property type="component" value="Unassembled WGS sequence"/>
</dbReference>
<keyword evidence="3" id="KW-1185">Reference proteome</keyword>
<dbReference type="EMBL" id="QLMG01000003">
    <property type="protein sequence ID" value="RAK21852.1"/>
    <property type="molecule type" value="Genomic_DNA"/>
</dbReference>
<evidence type="ECO:0000256" key="1">
    <source>
        <dbReference type="SAM" id="Phobius"/>
    </source>
</evidence>
<dbReference type="AlphaFoldDB" id="A0A327YMW1"/>
<proteinExistence type="predicted"/>
<sequence length="70" mass="7373">MHLQTVPHHRVRDFNMVKAVVLVALMGIGFWLTPAQHHDGIAADDDGAHSMVIPVTGAPGASQALPGVVI</sequence>
<organism evidence="2 3">
    <name type="scientific">Salipiger aestuarii</name>
    <dbReference type="NCBI Taxonomy" id="568098"/>
    <lineage>
        <taxon>Bacteria</taxon>
        <taxon>Pseudomonadati</taxon>
        <taxon>Pseudomonadota</taxon>
        <taxon>Alphaproteobacteria</taxon>
        <taxon>Rhodobacterales</taxon>
        <taxon>Roseobacteraceae</taxon>
        <taxon>Salipiger</taxon>
    </lineage>
</organism>
<keyword evidence="1" id="KW-0812">Transmembrane</keyword>
<feature type="transmembrane region" description="Helical" evidence="1">
    <location>
        <begin position="16"/>
        <end position="33"/>
    </location>
</feature>
<keyword evidence="1" id="KW-1133">Transmembrane helix</keyword>
<keyword evidence="1" id="KW-0472">Membrane</keyword>
<evidence type="ECO:0000313" key="3">
    <source>
        <dbReference type="Proteomes" id="UP000249165"/>
    </source>
</evidence>
<comment type="caution">
    <text evidence="2">The sequence shown here is derived from an EMBL/GenBank/DDBJ whole genome shotgun (WGS) entry which is preliminary data.</text>
</comment>
<gene>
    <name evidence="2" type="ORF">ATI53_10038</name>
</gene>
<reference evidence="2 3" key="1">
    <citation type="submission" date="2018-06" db="EMBL/GenBank/DDBJ databases">
        <title>Genomic Encyclopedia of Archaeal and Bacterial Type Strains, Phase II (KMG-II): from individual species to whole genera.</title>
        <authorList>
            <person name="Goeker M."/>
        </authorList>
    </citation>
    <scope>NUCLEOTIDE SEQUENCE [LARGE SCALE GENOMIC DNA]</scope>
    <source>
        <strain evidence="2 3">DSM 22011</strain>
    </source>
</reference>
<name>A0A327YMW1_9RHOB</name>
<dbReference type="RefSeq" id="WP_111549663.1">
    <property type="nucleotide sequence ID" value="NZ_LIGK01000001.1"/>
</dbReference>
<accession>A0A327YMW1</accession>
<evidence type="ECO:0000313" key="2">
    <source>
        <dbReference type="EMBL" id="RAK21852.1"/>
    </source>
</evidence>
<protein>
    <submittedName>
        <fullName evidence="2">Uncharacterized protein</fullName>
    </submittedName>
</protein>